<proteinExistence type="predicted"/>
<evidence type="ECO:0000256" key="1">
    <source>
        <dbReference type="SAM" id="MobiDB-lite"/>
    </source>
</evidence>
<name>A0A5C3LFR3_9AGAR</name>
<dbReference type="PANTHER" id="PTHR40465:SF1">
    <property type="entry name" value="DUF6534 DOMAIN-CONTAINING PROTEIN"/>
    <property type="match status" value="1"/>
</dbReference>
<keyword evidence="2" id="KW-0812">Transmembrane</keyword>
<feature type="transmembrane region" description="Helical" evidence="2">
    <location>
        <begin position="136"/>
        <end position="157"/>
    </location>
</feature>
<evidence type="ECO:0000256" key="2">
    <source>
        <dbReference type="SAM" id="Phobius"/>
    </source>
</evidence>
<feature type="domain" description="DUF6534" evidence="3">
    <location>
        <begin position="101"/>
        <end position="190"/>
    </location>
</feature>
<reference evidence="4 5" key="1">
    <citation type="journal article" date="2019" name="Nat. Ecol. Evol.">
        <title>Megaphylogeny resolves global patterns of mushroom evolution.</title>
        <authorList>
            <person name="Varga T."/>
            <person name="Krizsan K."/>
            <person name="Foldi C."/>
            <person name="Dima B."/>
            <person name="Sanchez-Garcia M."/>
            <person name="Sanchez-Ramirez S."/>
            <person name="Szollosi G.J."/>
            <person name="Szarkandi J.G."/>
            <person name="Papp V."/>
            <person name="Albert L."/>
            <person name="Andreopoulos W."/>
            <person name="Angelini C."/>
            <person name="Antonin V."/>
            <person name="Barry K.W."/>
            <person name="Bougher N.L."/>
            <person name="Buchanan P."/>
            <person name="Buyck B."/>
            <person name="Bense V."/>
            <person name="Catcheside P."/>
            <person name="Chovatia M."/>
            <person name="Cooper J."/>
            <person name="Damon W."/>
            <person name="Desjardin D."/>
            <person name="Finy P."/>
            <person name="Geml J."/>
            <person name="Haridas S."/>
            <person name="Hughes K."/>
            <person name="Justo A."/>
            <person name="Karasinski D."/>
            <person name="Kautmanova I."/>
            <person name="Kiss B."/>
            <person name="Kocsube S."/>
            <person name="Kotiranta H."/>
            <person name="LaButti K.M."/>
            <person name="Lechner B.E."/>
            <person name="Liimatainen K."/>
            <person name="Lipzen A."/>
            <person name="Lukacs Z."/>
            <person name="Mihaltcheva S."/>
            <person name="Morgado L.N."/>
            <person name="Niskanen T."/>
            <person name="Noordeloos M.E."/>
            <person name="Ohm R.A."/>
            <person name="Ortiz-Santana B."/>
            <person name="Ovrebo C."/>
            <person name="Racz N."/>
            <person name="Riley R."/>
            <person name="Savchenko A."/>
            <person name="Shiryaev A."/>
            <person name="Soop K."/>
            <person name="Spirin V."/>
            <person name="Szebenyi C."/>
            <person name="Tomsovsky M."/>
            <person name="Tulloss R.E."/>
            <person name="Uehling J."/>
            <person name="Grigoriev I.V."/>
            <person name="Vagvolgyi C."/>
            <person name="Papp T."/>
            <person name="Martin F.M."/>
            <person name="Miettinen O."/>
            <person name="Hibbett D.S."/>
            <person name="Nagy L.G."/>
        </authorList>
    </citation>
    <scope>NUCLEOTIDE SEQUENCE [LARGE SCALE GENOMIC DNA]</scope>
    <source>
        <strain evidence="4 5">CBS 166.37</strain>
    </source>
</reference>
<keyword evidence="5" id="KW-1185">Reference proteome</keyword>
<evidence type="ECO:0000313" key="5">
    <source>
        <dbReference type="Proteomes" id="UP000308652"/>
    </source>
</evidence>
<evidence type="ECO:0000313" key="4">
    <source>
        <dbReference type="EMBL" id="TFK31717.1"/>
    </source>
</evidence>
<dbReference type="Pfam" id="PF20152">
    <property type="entry name" value="DUF6534"/>
    <property type="match status" value="1"/>
</dbReference>
<dbReference type="EMBL" id="ML213715">
    <property type="protein sequence ID" value="TFK31717.1"/>
    <property type="molecule type" value="Genomic_DNA"/>
</dbReference>
<dbReference type="Proteomes" id="UP000308652">
    <property type="component" value="Unassembled WGS sequence"/>
</dbReference>
<feature type="transmembrane region" description="Helical" evidence="2">
    <location>
        <begin position="94"/>
        <end position="116"/>
    </location>
</feature>
<keyword evidence="2" id="KW-0472">Membrane</keyword>
<dbReference type="InterPro" id="IPR045339">
    <property type="entry name" value="DUF6534"/>
</dbReference>
<keyword evidence="2" id="KW-1133">Transmembrane helix</keyword>
<organism evidence="4 5">
    <name type="scientific">Crucibulum laeve</name>
    <dbReference type="NCBI Taxonomy" id="68775"/>
    <lineage>
        <taxon>Eukaryota</taxon>
        <taxon>Fungi</taxon>
        <taxon>Dikarya</taxon>
        <taxon>Basidiomycota</taxon>
        <taxon>Agaricomycotina</taxon>
        <taxon>Agaricomycetes</taxon>
        <taxon>Agaricomycetidae</taxon>
        <taxon>Agaricales</taxon>
        <taxon>Agaricineae</taxon>
        <taxon>Nidulariaceae</taxon>
        <taxon>Crucibulum</taxon>
    </lineage>
</organism>
<feature type="transmembrane region" description="Helical" evidence="2">
    <location>
        <begin position="20"/>
        <end position="42"/>
    </location>
</feature>
<protein>
    <recommendedName>
        <fullName evidence="3">DUF6534 domain-containing protein</fullName>
    </recommendedName>
</protein>
<evidence type="ECO:0000259" key="3">
    <source>
        <dbReference type="Pfam" id="PF20152"/>
    </source>
</evidence>
<feature type="region of interest" description="Disordered" evidence="1">
    <location>
        <begin position="230"/>
        <end position="277"/>
    </location>
</feature>
<dbReference type="PANTHER" id="PTHR40465">
    <property type="entry name" value="CHROMOSOME 1, WHOLE GENOME SHOTGUN SEQUENCE"/>
    <property type="match status" value="1"/>
</dbReference>
<dbReference type="OrthoDB" id="2971182at2759"/>
<accession>A0A5C3LFR3</accession>
<feature type="transmembrane region" description="Helical" evidence="2">
    <location>
        <begin position="54"/>
        <end position="74"/>
    </location>
</feature>
<dbReference type="AlphaFoldDB" id="A0A5C3LFR3"/>
<feature type="compositionally biased region" description="Polar residues" evidence="1">
    <location>
        <begin position="268"/>
        <end position="277"/>
    </location>
</feature>
<dbReference type="STRING" id="68775.A0A5C3LFR3"/>
<gene>
    <name evidence="4" type="ORF">BDQ12DRAFT_739835</name>
</gene>
<sequence length="277" mass="30199">MAAYGAFGTFASGIGSINPPFIWFIITVSIGIVSCAVQIFYAHRIYILSWSKPIAVVICMMAIGQCAGSFLVAIEAFRSDKFFHPTSDEERAGHIVFDSLSAACDVTIAVCMLFYLSRAETTIKPTQALLSRIIRLSIGTGALTAVVSIIDLALYFGSHRVAGSYSSTTSLIMGKLYSNSAMVVFNSRSSLFTGQNGREVTDIILSTEFRRTPTQDVSYPQFEHTLVAKKRSQSMTTASRKPWNYDQPSAPSPRSPISPVSNIEVHFTQETTISASD</sequence>